<proteinExistence type="predicted"/>
<organism evidence="1 2">
    <name type="scientific">Vibrio stylophorae</name>
    <dbReference type="NCBI Taxonomy" id="659351"/>
    <lineage>
        <taxon>Bacteria</taxon>
        <taxon>Pseudomonadati</taxon>
        <taxon>Pseudomonadota</taxon>
        <taxon>Gammaproteobacteria</taxon>
        <taxon>Vibrionales</taxon>
        <taxon>Vibrionaceae</taxon>
        <taxon>Vibrio</taxon>
    </lineage>
</organism>
<sequence length="37" mass="4414">MFFGIFRFILWRYWVLRNASHEASHHVISVYADVGMG</sequence>
<evidence type="ECO:0008006" key="3">
    <source>
        <dbReference type="Google" id="ProtNLM"/>
    </source>
</evidence>
<accession>A0ABN8DRL1</accession>
<dbReference type="Proteomes" id="UP000838672">
    <property type="component" value="Unassembled WGS sequence"/>
</dbReference>
<gene>
    <name evidence="1" type="ORF">VST7929_00249</name>
</gene>
<comment type="caution">
    <text evidence="1">The sequence shown here is derived from an EMBL/GenBank/DDBJ whole genome shotgun (WGS) entry which is preliminary data.</text>
</comment>
<reference evidence="1" key="1">
    <citation type="submission" date="2021-11" db="EMBL/GenBank/DDBJ databases">
        <authorList>
            <person name="Rodrigo-Torres L."/>
            <person name="Arahal R. D."/>
            <person name="Lucena T."/>
        </authorList>
    </citation>
    <scope>NUCLEOTIDE SEQUENCE</scope>
    <source>
        <strain evidence="1">CECT 7929</strain>
    </source>
</reference>
<evidence type="ECO:0000313" key="1">
    <source>
        <dbReference type="EMBL" id="CAH0532420.1"/>
    </source>
</evidence>
<protein>
    <recommendedName>
        <fullName evidence="3">DUF3265 domain-containing protein</fullName>
    </recommendedName>
</protein>
<keyword evidence="2" id="KW-1185">Reference proteome</keyword>
<name>A0ABN8DRL1_9VIBR</name>
<dbReference type="EMBL" id="CAKLDI010000001">
    <property type="protein sequence ID" value="CAH0532420.1"/>
    <property type="molecule type" value="Genomic_DNA"/>
</dbReference>
<evidence type="ECO:0000313" key="2">
    <source>
        <dbReference type="Proteomes" id="UP000838672"/>
    </source>
</evidence>